<evidence type="ECO:0000256" key="4">
    <source>
        <dbReference type="SAM" id="MobiDB-lite"/>
    </source>
</evidence>
<dbReference type="InterPro" id="IPR014883">
    <property type="entry name" value="VRR_NUC"/>
</dbReference>
<keyword evidence="3" id="KW-0378">Hydrolase</keyword>
<protein>
    <recommendedName>
        <fullName evidence="5">VRR-NUC domain-containing protein</fullName>
    </recommendedName>
</protein>
<dbReference type="GO" id="GO:0003676">
    <property type="term" value="F:nucleic acid binding"/>
    <property type="evidence" value="ECO:0007669"/>
    <property type="project" value="InterPro"/>
</dbReference>
<dbReference type="EMBL" id="JAVDSC010000012">
    <property type="protein sequence ID" value="MDR6630434.1"/>
    <property type="molecule type" value="Genomic_DNA"/>
</dbReference>
<proteinExistence type="predicted"/>
<keyword evidence="2" id="KW-0540">Nuclease</keyword>
<dbReference type="AlphaFoldDB" id="A0AAW8LHJ5"/>
<dbReference type="GO" id="GO:0016788">
    <property type="term" value="F:hydrolase activity, acting on ester bonds"/>
    <property type="evidence" value="ECO:0007669"/>
    <property type="project" value="InterPro"/>
</dbReference>
<organism evidence="6 7">
    <name type="scientific">Acinetobacter lwoffii</name>
    <dbReference type="NCBI Taxonomy" id="28090"/>
    <lineage>
        <taxon>Bacteria</taxon>
        <taxon>Pseudomonadati</taxon>
        <taxon>Pseudomonadota</taxon>
        <taxon>Gammaproteobacteria</taxon>
        <taxon>Moraxellales</taxon>
        <taxon>Moraxellaceae</taxon>
        <taxon>Acinetobacter</taxon>
    </lineage>
</organism>
<dbReference type="SMART" id="SM00990">
    <property type="entry name" value="VRR_NUC"/>
    <property type="match status" value="1"/>
</dbReference>
<dbReference type="InterPro" id="IPR011856">
    <property type="entry name" value="tRNA_endonuc-like_dom_sf"/>
</dbReference>
<comment type="cofactor">
    <cofactor evidence="1">
        <name>Mg(2+)</name>
        <dbReference type="ChEBI" id="CHEBI:18420"/>
    </cofactor>
</comment>
<feature type="compositionally biased region" description="Polar residues" evidence="4">
    <location>
        <begin position="1"/>
        <end position="14"/>
    </location>
</feature>
<reference evidence="6" key="1">
    <citation type="submission" date="2023-07" db="EMBL/GenBank/DDBJ databases">
        <title>Sorghum-associated microbial communities from plants grown in Nebraska, USA.</title>
        <authorList>
            <person name="Schachtman D."/>
        </authorList>
    </citation>
    <scope>NUCLEOTIDE SEQUENCE</scope>
    <source>
        <strain evidence="6">BE44</strain>
    </source>
</reference>
<comment type="caution">
    <text evidence="6">The sequence shown here is derived from an EMBL/GenBank/DDBJ whole genome shotgun (WGS) entry which is preliminary data.</text>
</comment>
<dbReference type="GO" id="GO:0004518">
    <property type="term" value="F:nuclease activity"/>
    <property type="evidence" value="ECO:0007669"/>
    <property type="project" value="UniProtKB-KW"/>
</dbReference>
<dbReference type="RefSeq" id="WP_310077949.1">
    <property type="nucleotide sequence ID" value="NZ_JAVDSC010000012.1"/>
</dbReference>
<accession>A0AAW8LHJ5</accession>
<evidence type="ECO:0000313" key="6">
    <source>
        <dbReference type="EMBL" id="MDR6630434.1"/>
    </source>
</evidence>
<dbReference type="Pfam" id="PF08774">
    <property type="entry name" value="VRR_NUC"/>
    <property type="match status" value="1"/>
</dbReference>
<name>A0AAW8LHJ5_ACILW</name>
<evidence type="ECO:0000256" key="1">
    <source>
        <dbReference type="ARBA" id="ARBA00001946"/>
    </source>
</evidence>
<evidence type="ECO:0000313" key="7">
    <source>
        <dbReference type="Proteomes" id="UP001262767"/>
    </source>
</evidence>
<sequence>MSNRFSRGSRWTQSDIDKAKKKQLPGQMNVTQFKKVTEKKLQETDIQKKLIEVLASTPYQGRFLVDFFYAVPNGGYRTKKTGKNLKAEGLKPGIPDIHCFIAKAPYHSLYIEMKTETGDLTDSQEIVIPMLREQGHKVVICRSVNSALTEIFKYLGISA</sequence>
<dbReference type="Proteomes" id="UP001262767">
    <property type="component" value="Unassembled WGS sequence"/>
</dbReference>
<evidence type="ECO:0000256" key="2">
    <source>
        <dbReference type="ARBA" id="ARBA00022722"/>
    </source>
</evidence>
<evidence type="ECO:0000259" key="5">
    <source>
        <dbReference type="SMART" id="SM00990"/>
    </source>
</evidence>
<gene>
    <name evidence="6" type="ORF">J2X86_002489</name>
</gene>
<feature type="region of interest" description="Disordered" evidence="4">
    <location>
        <begin position="1"/>
        <end position="20"/>
    </location>
</feature>
<dbReference type="Gene3D" id="3.40.1350.10">
    <property type="match status" value="1"/>
</dbReference>
<evidence type="ECO:0000256" key="3">
    <source>
        <dbReference type="ARBA" id="ARBA00022801"/>
    </source>
</evidence>
<feature type="domain" description="VRR-NUC" evidence="5">
    <location>
        <begin position="56"/>
        <end position="145"/>
    </location>
</feature>